<keyword evidence="2" id="KW-1185">Reference proteome</keyword>
<dbReference type="InParanoid" id="I3ED57"/>
<dbReference type="Proteomes" id="UP000002872">
    <property type="component" value="Unassembled WGS sequence"/>
</dbReference>
<evidence type="ECO:0000313" key="2">
    <source>
        <dbReference type="Proteomes" id="UP000002872"/>
    </source>
</evidence>
<dbReference type="AlphaFoldDB" id="I3ED57"/>
<dbReference type="VEuPathDB" id="MicrosporidiaDB:NEQG_02645"/>
<gene>
    <name evidence="1" type="ORF">NEQG_02645</name>
</gene>
<protein>
    <submittedName>
        <fullName evidence="1">Uncharacterized protein</fullName>
    </submittedName>
</protein>
<organism evidence="1 2">
    <name type="scientific">Nematocida parisii (strain ERTm3)</name>
    <name type="common">Nematode killer fungus</name>
    <dbReference type="NCBI Taxonomy" id="935791"/>
    <lineage>
        <taxon>Eukaryota</taxon>
        <taxon>Fungi</taxon>
        <taxon>Fungi incertae sedis</taxon>
        <taxon>Microsporidia</taxon>
        <taxon>Nematocida</taxon>
    </lineage>
</organism>
<evidence type="ECO:0000313" key="1">
    <source>
        <dbReference type="EMBL" id="EIJ87154.1"/>
    </source>
</evidence>
<accession>I3ED57</accession>
<dbReference type="HOGENOM" id="CLU_1726681_0_0_1"/>
<dbReference type="EMBL" id="GL870886">
    <property type="protein sequence ID" value="EIJ87154.1"/>
    <property type="molecule type" value="Genomic_DNA"/>
</dbReference>
<name>I3ED57_NEMP3</name>
<reference evidence="1" key="1">
    <citation type="submission" date="2011-01" db="EMBL/GenBank/DDBJ databases">
        <title>The Genome Sequence of Nematocida parisii strain ERTm3.</title>
        <authorList>
            <consortium name="The Broad Institute Genome Sequencing Platform"/>
            <consortium name="The Broad Institute Genome Sequencing Center for Infectious Disease"/>
            <person name="Cuomo C."/>
            <person name="Troemel E."/>
            <person name="Young S.K."/>
            <person name="Zeng Q."/>
            <person name="Gargeya S."/>
            <person name="Fitzgerald M."/>
            <person name="Haas B."/>
            <person name="Abouelleil A."/>
            <person name="Alvarado L."/>
            <person name="Arachchi H.M."/>
            <person name="Berlin A."/>
            <person name="Chapman S.B."/>
            <person name="Gearin G."/>
            <person name="Goldberg J."/>
            <person name="Griggs A."/>
            <person name="Gujja S."/>
            <person name="Hansen M."/>
            <person name="Heiman D."/>
            <person name="Howarth C."/>
            <person name="Larimer J."/>
            <person name="Lui A."/>
            <person name="MacDonald P.J.P."/>
            <person name="McCowen C."/>
            <person name="Montmayeur A."/>
            <person name="Murphy C."/>
            <person name="Neiman D."/>
            <person name="Pearson M."/>
            <person name="Priest M."/>
            <person name="Roberts A."/>
            <person name="Saif S."/>
            <person name="Shea T."/>
            <person name="Sisk P."/>
            <person name="Stolte C."/>
            <person name="Sykes S."/>
            <person name="Wortman J."/>
            <person name="Nusbaum C."/>
            <person name="Birren B."/>
        </authorList>
    </citation>
    <scope>NUCLEOTIDE SEQUENCE</scope>
    <source>
        <strain evidence="1">ERTm3</strain>
    </source>
</reference>
<dbReference type="OrthoDB" id="10396289at2759"/>
<proteinExistence type="predicted"/>
<sequence length="157" mass="18289">MMAMVNSDEKYDTITSLYLIRGIVNCSRETNELTKTLLELIKIIYEIVMQPDGSNIFVIYLSWIANVGSDICYSLDHRKEIVKILMSQIDVNYNFNLDNIWDYWILHNYFDILKNLETGKNIFCDKESPEIVEKYDHLIEKINSALNSANEESSSES</sequence>